<accession>A0ACC1J759</accession>
<gene>
    <name evidence="1" type="ORF">FBU59_003886</name>
</gene>
<dbReference type="Proteomes" id="UP001150603">
    <property type="component" value="Unassembled WGS sequence"/>
</dbReference>
<keyword evidence="2" id="KW-1185">Reference proteome</keyword>
<comment type="caution">
    <text evidence="1">The sequence shown here is derived from an EMBL/GenBank/DDBJ whole genome shotgun (WGS) entry which is preliminary data.</text>
</comment>
<feature type="non-terminal residue" evidence="1">
    <location>
        <position position="404"/>
    </location>
</feature>
<name>A0ACC1J759_9FUNG</name>
<sequence>IGEFVVVDDAIVGEQDVLTNFFVVPADLGKPRAEAIVEQLTELNPDVRGSAVVKSAEQALDADALDSATLVIACSQSPQTVQRISRLCWERGIALVVADTAGFAARLRTAIPEHAVVESHEELAPDLRIQAPFAALREYSDAIDLDALDHVDLAHVPYVVVLLKALRNWAAESGREVLRDTVIPYAEKRKLKERVLAMAPNMDEENFREAHDKVNGDVIPYQASRQDTDRDRFDPAAQDITAQSDKFWIMAHALRAYMATPYADGQLPLSGTIPDMKADTKSYIALQRVYKQKADADKTEYARHVRQSLASLDLPPDFVSQSEIDTYCKDARRLRLLRFTPLHDEFESGPKDASALVSAGALDQYTAFRASDLFFAKHKRYPGVADDSMQSDVNEVVNSDTAEL</sequence>
<organism evidence="1 2">
    <name type="scientific">Linderina macrospora</name>
    <dbReference type="NCBI Taxonomy" id="4868"/>
    <lineage>
        <taxon>Eukaryota</taxon>
        <taxon>Fungi</taxon>
        <taxon>Fungi incertae sedis</taxon>
        <taxon>Zoopagomycota</taxon>
        <taxon>Kickxellomycotina</taxon>
        <taxon>Kickxellomycetes</taxon>
        <taxon>Kickxellales</taxon>
        <taxon>Kickxellaceae</taxon>
        <taxon>Linderina</taxon>
    </lineage>
</organism>
<reference evidence="1" key="1">
    <citation type="submission" date="2022-07" db="EMBL/GenBank/DDBJ databases">
        <title>Phylogenomic reconstructions and comparative analyses of Kickxellomycotina fungi.</title>
        <authorList>
            <person name="Reynolds N.K."/>
            <person name="Stajich J.E."/>
            <person name="Barry K."/>
            <person name="Grigoriev I.V."/>
            <person name="Crous P."/>
            <person name="Smith M.E."/>
        </authorList>
    </citation>
    <scope>NUCLEOTIDE SEQUENCE</scope>
    <source>
        <strain evidence="1">NRRL 5244</strain>
    </source>
</reference>
<evidence type="ECO:0000313" key="1">
    <source>
        <dbReference type="EMBL" id="KAJ1940186.1"/>
    </source>
</evidence>
<proteinExistence type="predicted"/>
<dbReference type="EMBL" id="JANBPW010002618">
    <property type="protein sequence ID" value="KAJ1940186.1"/>
    <property type="molecule type" value="Genomic_DNA"/>
</dbReference>
<protein>
    <submittedName>
        <fullName evidence="1">Uncharacterized protein</fullName>
    </submittedName>
</protein>
<evidence type="ECO:0000313" key="2">
    <source>
        <dbReference type="Proteomes" id="UP001150603"/>
    </source>
</evidence>
<feature type="non-terminal residue" evidence="1">
    <location>
        <position position="1"/>
    </location>
</feature>